<dbReference type="Proteomes" id="UP000186341">
    <property type="component" value="Unassembled WGS sequence"/>
</dbReference>
<gene>
    <name evidence="1" type="ORF">BO222_10305</name>
</gene>
<organism evidence="1 2">
    <name type="scientific">Ileibacterium valens</name>
    <dbReference type="NCBI Taxonomy" id="1862668"/>
    <lineage>
        <taxon>Bacteria</taxon>
        <taxon>Bacillati</taxon>
        <taxon>Bacillota</taxon>
        <taxon>Erysipelotrichia</taxon>
        <taxon>Erysipelotrichales</taxon>
        <taxon>Erysipelotrichaceae</taxon>
        <taxon>Ileibacterium</taxon>
    </lineage>
</organism>
<dbReference type="OrthoDB" id="2297535at2"/>
<reference evidence="1 2" key="1">
    <citation type="submission" date="2016-11" db="EMBL/GenBank/DDBJ databases">
        <title>Description of two novel members of the family Erysipelotrichaceae: Ileibacterium lipovorans gen. nov., sp. nov. and Dubosiella newyorkensis, gen. nov., sp. nov.</title>
        <authorList>
            <person name="Cox L.M."/>
            <person name="Sohn J."/>
            <person name="Tyrrell K.L."/>
            <person name="Citron D.M."/>
            <person name="Lawson P.A."/>
            <person name="Patel N.B."/>
            <person name="Iizumi T."/>
            <person name="Perez-Perez G.I."/>
            <person name="Goldstein E.J."/>
            <person name="Blaser M.J."/>
        </authorList>
    </citation>
    <scope>NUCLEOTIDE SEQUENCE [LARGE SCALE GENOMIC DNA]</scope>
    <source>
        <strain evidence="1 2">NYU-BL-A3</strain>
    </source>
</reference>
<protein>
    <submittedName>
        <fullName evidence="1">Uncharacterized protein</fullName>
    </submittedName>
</protein>
<dbReference type="AlphaFoldDB" id="A0A1U7NDW2"/>
<name>A0A1U7NDW2_9FIRM</name>
<evidence type="ECO:0000313" key="1">
    <source>
        <dbReference type="EMBL" id="OLU37574.1"/>
    </source>
</evidence>
<proteinExistence type="predicted"/>
<sequence>MQQLALGLLAAIGCGFVVRWIYRNKEKLEVPFLIKFTGDFKNADIRDNKTLSRVGKWVRIGEGSYRAQCKISEAKLRQVVEQEYPHIPKKDIIVYNTTNAYAGL</sequence>
<dbReference type="GeneID" id="82203542"/>
<accession>A0A1U7NDW2</accession>
<evidence type="ECO:0000313" key="2">
    <source>
        <dbReference type="Proteomes" id="UP000186341"/>
    </source>
</evidence>
<dbReference type="RefSeq" id="WP_075820734.1">
    <property type="nucleotide sequence ID" value="NZ_CAPNHH010000102.1"/>
</dbReference>
<dbReference type="EMBL" id="MPJW01000198">
    <property type="protein sequence ID" value="OLU37574.1"/>
    <property type="molecule type" value="Genomic_DNA"/>
</dbReference>
<keyword evidence="2" id="KW-1185">Reference proteome</keyword>
<comment type="caution">
    <text evidence="1">The sequence shown here is derived from an EMBL/GenBank/DDBJ whole genome shotgun (WGS) entry which is preliminary data.</text>
</comment>